<name>A0A8H5KAR0_9HYPO</name>
<accession>A0A8H5KAR0</accession>
<reference evidence="2 3" key="1">
    <citation type="submission" date="2020-05" db="EMBL/GenBank/DDBJ databases">
        <title>Identification and distribution of gene clusters putatively required for synthesis of sphingolipid metabolism inhibitors in phylogenetically diverse species of the filamentous fungus Fusarium.</title>
        <authorList>
            <person name="Kim H.-S."/>
            <person name="Busman M."/>
            <person name="Brown D.W."/>
            <person name="Divon H."/>
            <person name="Uhlig S."/>
            <person name="Proctor R.H."/>
        </authorList>
    </citation>
    <scope>NUCLEOTIDE SEQUENCE [LARGE SCALE GENOMIC DNA]</scope>
    <source>
        <strain evidence="2 3">NRRL 13617</strain>
    </source>
</reference>
<gene>
    <name evidence="2" type="ORF">FPHYL_932</name>
</gene>
<dbReference type="OrthoDB" id="4986740at2759"/>
<feature type="region of interest" description="Disordered" evidence="1">
    <location>
        <begin position="102"/>
        <end position="121"/>
    </location>
</feature>
<evidence type="ECO:0000256" key="1">
    <source>
        <dbReference type="SAM" id="MobiDB-lite"/>
    </source>
</evidence>
<keyword evidence="3" id="KW-1185">Reference proteome</keyword>
<protein>
    <submittedName>
        <fullName evidence="2">Uncharacterized protein</fullName>
    </submittedName>
</protein>
<feature type="compositionally biased region" description="Polar residues" evidence="1">
    <location>
        <begin position="105"/>
        <end position="121"/>
    </location>
</feature>
<dbReference type="AlphaFoldDB" id="A0A8H5KAR0"/>
<evidence type="ECO:0000313" key="2">
    <source>
        <dbReference type="EMBL" id="KAF5570840.1"/>
    </source>
</evidence>
<comment type="caution">
    <text evidence="2">The sequence shown here is derived from an EMBL/GenBank/DDBJ whole genome shotgun (WGS) entry which is preliminary data.</text>
</comment>
<organism evidence="2 3">
    <name type="scientific">Fusarium phyllophilum</name>
    <dbReference type="NCBI Taxonomy" id="47803"/>
    <lineage>
        <taxon>Eukaryota</taxon>
        <taxon>Fungi</taxon>
        <taxon>Dikarya</taxon>
        <taxon>Ascomycota</taxon>
        <taxon>Pezizomycotina</taxon>
        <taxon>Sordariomycetes</taxon>
        <taxon>Hypocreomycetidae</taxon>
        <taxon>Hypocreales</taxon>
        <taxon>Nectriaceae</taxon>
        <taxon>Fusarium</taxon>
        <taxon>Fusarium fujikuroi species complex</taxon>
    </lineage>
</organism>
<proteinExistence type="predicted"/>
<evidence type="ECO:0000313" key="3">
    <source>
        <dbReference type="Proteomes" id="UP000582016"/>
    </source>
</evidence>
<dbReference type="EMBL" id="JAAOAQ010000026">
    <property type="protein sequence ID" value="KAF5570840.1"/>
    <property type="molecule type" value="Genomic_DNA"/>
</dbReference>
<sequence length="234" mass="25330">MATPALVPDKTASTQVQACACVNAQGQTTVDGYCGYIRGRAERVDGGVLCYPSDKYSDYMPERFTADFCKSYYPGYNGPGLNHRQADKEQIARLQATVEHLRQHASAQSTPISDQLATSLSPRPLGASPAESIYPDVQSSVDLVELLRDQPEEFALQVLESLRQVCSPKDIMDSIGGNLSVNVHPSIYAAARGSVTPTQTPLEFQLVVQYPNVYLPLIPIDAASLDLGLLGIEP</sequence>
<dbReference type="Proteomes" id="UP000582016">
    <property type="component" value="Unassembled WGS sequence"/>
</dbReference>